<name>A0A8J2P7T1_9HEXA</name>
<keyword evidence="2" id="KW-1185">Reference proteome</keyword>
<evidence type="ECO:0000313" key="2">
    <source>
        <dbReference type="Proteomes" id="UP000708208"/>
    </source>
</evidence>
<proteinExistence type="predicted"/>
<dbReference type="AlphaFoldDB" id="A0A8J2P7T1"/>
<dbReference type="EMBL" id="CAJVCH010283965">
    <property type="protein sequence ID" value="CAG7784828.1"/>
    <property type="molecule type" value="Genomic_DNA"/>
</dbReference>
<gene>
    <name evidence="1" type="ORF">AFUS01_LOCUS23490</name>
</gene>
<dbReference type="Proteomes" id="UP000708208">
    <property type="component" value="Unassembled WGS sequence"/>
</dbReference>
<evidence type="ECO:0000313" key="1">
    <source>
        <dbReference type="EMBL" id="CAG7784828.1"/>
    </source>
</evidence>
<protein>
    <submittedName>
        <fullName evidence="1">Uncharacterized protein</fullName>
    </submittedName>
</protein>
<sequence>MEFTVQRWFPSPFLSVLFSSSGTLSLGRNAQLILHAHHHRRAPAFPRCLDNAPDRGVYPSSNCFQLLIITCQLNSILGPEKHIAGYTHALWFFLGNTELKRLLKPFQKNHLRSFIEMLDITVEPFYKGIPTRSKIPF</sequence>
<comment type="caution">
    <text evidence="1">The sequence shown here is derived from an EMBL/GenBank/DDBJ whole genome shotgun (WGS) entry which is preliminary data.</text>
</comment>
<reference evidence="1" key="1">
    <citation type="submission" date="2021-06" db="EMBL/GenBank/DDBJ databases">
        <authorList>
            <person name="Hodson N. C."/>
            <person name="Mongue J. A."/>
            <person name="Jaron S. K."/>
        </authorList>
    </citation>
    <scope>NUCLEOTIDE SEQUENCE</scope>
</reference>
<organism evidence="1 2">
    <name type="scientific">Allacma fusca</name>
    <dbReference type="NCBI Taxonomy" id="39272"/>
    <lineage>
        <taxon>Eukaryota</taxon>
        <taxon>Metazoa</taxon>
        <taxon>Ecdysozoa</taxon>
        <taxon>Arthropoda</taxon>
        <taxon>Hexapoda</taxon>
        <taxon>Collembola</taxon>
        <taxon>Symphypleona</taxon>
        <taxon>Sminthuridae</taxon>
        <taxon>Allacma</taxon>
    </lineage>
</organism>
<accession>A0A8J2P7T1</accession>